<sequence>MLPIHLTRDDFLNCAAFIKSAKHLAREQCKVICVKNLYDKNGKQEHSKEDAMGRMQKKKTALDQQFSIVNGQIVNINSQYLSRSQNNGSLCYKHIALSGYKKAMDRIAVLCCTNM</sequence>
<evidence type="ECO:0000313" key="1">
    <source>
        <dbReference type="EMBL" id="KII64524.1"/>
    </source>
</evidence>
<gene>
    <name evidence="1" type="ORF">RF11_10893</name>
</gene>
<dbReference type="EMBL" id="JWZT01004237">
    <property type="protein sequence ID" value="KII64524.1"/>
    <property type="molecule type" value="Genomic_DNA"/>
</dbReference>
<reference evidence="1 2" key="1">
    <citation type="journal article" date="2014" name="Genome Biol. Evol.">
        <title>The genome of the myxosporean Thelohanellus kitauei shows adaptations to nutrient acquisition within its fish host.</title>
        <authorList>
            <person name="Yang Y."/>
            <person name="Xiong J."/>
            <person name="Zhou Z."/>
            <person name="Huo F."/>
            <person name="Miao W."/>
            <person name="Ran C."/>
            <person name="Liu Y."/>
            <person name="Zhang J."/>
            <person name="Feng J."/>
            <person name="Wang M."/>
            <person name="Wang M."/>
            <person name="Wang L."/>
            <person name="Yao B."/>
        </authorList>
    </citation>
    <scope>NUCLEOTIDE SEQUENCE [LARGE SCALE GENOMIC DNA]</scope>
    <source>
        <strain evidence="1">Wuqing</strain>
    </source>
</reference>
<organism evidence="1 2">
    <name type="scientific">Thelohanellus kitauei</name>
    <name type="common">Myxosporean</name>
    <dbReference type="NCBI Taxonomy" id="669202"/>
    <lineage>
        <taxon>Eukaryota</taxon>
        <taxon>Metazoa</taxon>
        <taxon>Cnidaria</taxon>
        <taxon>Myxozoa</taxon>
        <taxon>Myxosporea</taxon>
        <taxon>Bivalvulida</taxon>
        <taxon>Platysporina</taxon>
        <taxon>Myxobolidae</taxon>
        <taxon>Thelohanellus</taxon>
    </lineage>
</organism>
<dbReference type="Proteomes" id="UP000031668">
    <property type="component" value="Unassembled WGS sequence"/>
</dbReference>
<name>A0A0C2IGT0_THEKT</name>
<protein>
    <submittedName>
        <fullName evidence="1">Uncharacterized protein</fullName>
    </submittedName>
</protein>
<keyword evidence="2" id="KW-1185">Reference proteome</keyword>
<proteinExistence type="predicted"/>
<evidence type="ECO:0000313" key="2">
    <source>
        <dbReference type="Proteomes" id="UP000031668"/>
    </source>
</evidence>
<comment type="caution">
    <text evidence="1">The sequence shown here is derived from an EMBL/GenBank/DDBJ whole genome shotgun (WGS) entry which is preliminary data.</text>
</comment>
<accession>A0A0C2IGT0</accession>
<dbReference type="AlphaFoldDB" id="A0A0C2IGT0"/>